<dbReference type="BioCyc" id="RHOM585394:G1H02-734-MONOMER"/>
<evidence type="ECO:0000256" key="2">
    <source>
        <dbReference type="ARBA" id="ARBA00007639"/>
    </source>
</evidence>
<sequence>MNIFQKRTVGKKGIAAALLASQLLFTAGCGSGEQRETAGQLDTEQTMQQDGYIVVGYVQVGSESDWRTTNTQSFKDVFTQENGYYLIFEDGQQKQENQVKAIRNLILQEVDYIVLDPIVETGWESVLEEAKEAGIPVILSDRRAEMEDDSLYTCWVGSDFAEEGRNAGHWLENYLEKQGRSGETVHIVSLQGTLGSSAQIGRTDGFAEVLQQNENWVMLERQSGDFTQAKGQEVMKEFLEKYEDIDVVISENDNMTFGAIEAIREAGRTIGSDGDIIILSFDAVRDALKAIQTGDIAADFECNPLTAPLVEETIRRLEAGESVEKIQYVEETYFDCEMDLSELLESRPY</sequence>
<accession>G2T253</accession>
<evidence type="ECO:0000256" key="3">
    <source>
        <dbReference type="ARBA" id="ARBA00022729"/>
    </source>
</evidence>
<dbReference type="GO" id="GO:0030313">
    <property type="term" value="C:cell envelope"/>
    <property type="evidence" value="ECO:0007669"/>
    <property type="project" value="UniProtKB-SubCell"/>
</dbReference>
<gene>
    <name evidence="6" type="ordered locus">RHOM_03580</name>
</gene>
<dbReference type="Proteomes" id="UP000008178">
    <property type="component" value="Chromosome"/>
</dbReference>
<evidence type="ECO:0000259" key="5">
    <source>
        <dbReference type="Pfam" id="PF13407"/>
    </source>
</evidence>
<evidence type="ECO:0000256" key="1">
    <source>
        <dbReference type="ARBA" id="ARBA00004196"/>
    </source>
</evidence>
<dbReference type="InterPro" id="IPR028082">
    <property type="entry name" value="Peripla_BP_I"/>
</dbReference>
<dbReference type="OrthoDB" id="9814427at2"/>
<dbReference type="STRING" id="585394.RHOM_03580"/>
<organism evidence="6 7">
    <name type="scientific">Roseburia hominis (strain DSM 16839 / JCM 17582 / NCIMB 14029 / A2-183)</name>
    <dbReference type="NCBI Taxonomy" id="585394"/>
    <lineage>
        <taxon>Bacteria</taxon>
        <taxon>Bacillati</taxon>
        <taxon>Bacillota</taxon>
        <taxon>Clostridia</taxon>
        <taxon>Lachnospirales</taxon>
        <taxon>Lachnospiraceae</taxon>
        <taxon>Roseburia</taxon>
    </lineage>
</organism>
<protein>
    <submittedName>
        <fullName evidence="6">LacI family transcriptional regulator</fullName>
    </submittedName>
</protein>
<dbReference type="Pfam" id="PF13407">
    <property type="entry name" value="Peripla_BP_4"/>
    <property type="match status" value="1"/>
</dbReference>
<dbReference type="KEGG" id="rho:RHOM_03580"/>
<name>G2T253_ROSHA</name>
<evidence type="ECO:0000313" key="7">
    <source>
        <dbReference type="Proteomes" id="UP000008178"/>
    </source>
</evidence>
<dbReference type="EMBL" id="CP003040">
    <property type="protein sequence ID" value="AEN95838.1"/>
    <property type="molecule type" value="Genomic_DNA"/>
</dbReference>
<evidence type="ECO:0000256" key="4">
    <source>
        <dbReference type="SAM" id="SignalP"/>
    </source>
</evidence>
<feature type="domain" description="Periplasmic binding protein" evidence="5">
    <location>
        <begin position="56"/>
        <end position="298"/>
    </location>
</feature>
<dbReference type="PANTHER" id="PTHR46847:SF3">
    <property type="entry name" value="GALACTOFURANOSE-BINDING PROTEIN YTFQ"/>
    <property type="match status" value="1"/>
</dbReference>
<proteinExistence type="inferred from homology"/>
<reference evidence="6 7" key="1">
    <citation type="journal article" date="2015" name="Genome Announc.">
        <title>Complete genome sequence of the human gut symbiont Roseburia hominis.</title>
        <authorList>
            <person name="Travis A.J."/>
            <person name="Kelly D."/>
            <person name="Flint H.J."/>
            <person name="Aminov R.I."/>
        </authorList>
    </citation>
    <scope>NUCLEOTIDE SEQUENCE [LARGE SCALE GENOMIC DNA]</scope>
    <source>
        <strain evidence="7">DSM 16839 / JCM 17582 / NCIMB 14029 / A2-183</strain>
    </source>
</reference>
<dbReference type="HOGENOM" id="CLU_037628_3_2_9"/>
<dbReference type="PANTHER" id="PTHR46847">
    <property type="entry name" value="D-ALLOSE-BINDING PERIPLASMIC PROTEIN-RELATED"/>
    <property type="match status" value="1"/>
</dbReference>
<dbReference type="Gene3D" id="3.40.50.2300">
    <property type="match status" value="2"/>
</dbReference>
<dbReference type="PROSITE" id="PS51257">
    <property type="entry name" value="PROKAR_LIPOPROTEIN"/>
    <property type="match status" value="1"/>
</dbReference>
<comment type="similarity">
    <text evidence="2">Belongs to the bacterial solute-binding protein 2 family.</text>
</comment>
<keyword evidence="3 4" id="KW-0732">Signal</keyword>
<dbReference type="GO" id="GO:0030246">
    <property type="term" value="F:carbohydrate binding"/>
    <property type="evidence" value="ECO:0007669"/>
    <property type="project" value="UniProtKB-ARBA"/>
</dbReference>
<keyword evidence="7" id="KW-1185">Reference proteome</keyword>
<feature type="chain" id="PRO_5039462644" evidence="4">
    <location>
        <begin position="27"/>
        <end position="349"/>
    </location>
</feature>
<dbReference type="SUPFAM" id="SSF53822">
    <property type="entry name" value="Periplasmic binding protein-like I"/>
    <property type="match status" value="1"/>
</dbReference>
<dbReference type="InterPro" id="IPR025997">
    <property type="entry name" value="SBP_2_dom"/>
</dbReference>
<dbReference type="CDD" id="cd06309">
    <property type="entry name" value="PBP1_galactofuranose_YtfQ-like"/>
    <property type="match status" value="1"/>
</dbReference>
<dbReference type="AlphaFoldDB" id="G2T253"/>
<dbReference type="eggNOG" id="COG1879">
    <property type="taxonomic scope" value="Bacteria"/>
</dbReference>
<evidence type="ECO:0000313" key="6">
    <source>
        <dbReference type="EMBL" id="AEN95838.1"/>
    </source>
</evidence>
<feature type="signal peptide" evidence="4">
    <location>
        <begin position="1"/>
        <end position="26"/>
    </location>
</feature>
<comment type="subcellular location">
    <subcellularLocation>
        <location evidence="1">Cell envelope</location>
    </subcellularLocation>
</comment>